<protein>
    <recommendedName>
        <fullName evidence="2 5">DNA mismatch repair protein MutL</fullName>
    </recommendedName>
</protein>
<evidence type="ECO:0000256" key="2">
    <source>
        <dbReference type="ARBA" id="ARBA00021975"/>
    </source>
</evidence>
<dbReference type="PANTHER" id="PTHR10073:SF12">
    <property type="entry name" value="DNA MISMATCH REPAIR PROTEIN MLH1"/>
    <property type="match status" value="1"/>
</dbReference>
<dbReference type="PROSITE" id="PS00058">
    <property type="entry name" value="DNA_MISMATCH_REPAIR_1"/>
    <property type="match status" value="1"/>
</dbReference>
<dbReference type="GO" id="GO:0032300">
    <property type="term" value="C:mismatch repair complex"/>
    <property type="evidence" value="ECO:0007669"/>
    <property type="project" value="InterPro"/>
</dbReference>
<dbReference type="GO" id="GO:0140664">
    <property type="term" value="F:ATP-dependent DNA damage sensor activity"/>
    <property type="evidence" value="ECO:0007669"/>
    <property type="project" value="InterPro"/>
</dbReference>
<evidence type="ECO:0000313" key="11">
    <source>
        <dbReference type="Proteomes" id="UP001059985"/>
    </source>
</evidence>
<dbReference type="InterPro" id="IPR020667">
    <property type="entry name" value="DNA_mismatch_repair_MutL"/>
</dbReference>
<evidence type="ECO:0000256" key="5">
    <source>
        <dbReference type="HAMAP-Rule" id="MF_00149"/>
    </source>
</evidence>
<evidence type="ECO:0000256" key="4">
    <source>
        <dbReference type="ARBA" id="ARBA00023204"/>
    </source>
</evidence>
<gene>
    <name evidence="5 8" type="primary">mutL</name>
    <name evidence="9" type="ORF">LUA81_03245</name>
    <name evidence="8" type="ORF">LUA82_03270</name>
</gene>
<proteinExistence type="inferred from homology"/>
<dbReference type="NCBIfam" id="NF000952">
    <property type="entry name" value="PRK00095.2-2"/>
    <property type="match status" value="1"/>
</dbReference>
<dbReference type="GO" id="GO:0006298">
    <property type="term" value="P:mismatch repair"/>
    <property type="evidence" value="ECO:0007669"/>
    <property type="project" value="UniProtKB-UniRule"/>
</dbReference>
<evidence type="ECO:0000259" key="7">
    <source>
        <dbReference type="SMART" id="SM01340"/>
    </source>
</evidence>
<dbReference type="PANTHER" id="PTHR10073">
    <property type="entry name" value="DNA MISMATCH REPAIR PROTEIN MLH, PMS, MUTL"/>
    <property type="match status" value="1"/>
</dbReference>
<keyword evidence="8" id="KW-0255">Endonuclease</keyword>
<evidence type="ECO:0000313" key="8">
    <source>
        <dbReference type="EMBL" id="UTO55192.1"/>
    </source>
</evidence>
<dbReference type="FunFam" id="3.30.565.10:FF:000003">
    <property type="entry name" value="DNA mismatch repair endonuclease MutL"/>
    <property type="match status" value="1"/>
</dbReference>
<evidence type="ECO:0000256" key="1">
    <source>
        <dbReference type="ARBA" id="ARBA00006082"/>
    </source>
</evidence>
<dbReference type="CDD" id="cd00782">
    <property type="entry name" value="MutL_Trans"/>
    <property type="match status" value="1"/>
</dbReference>
<dbReference type="GO" id="GO:0016887">
    <property type="term" value="F:ATP hydrolysis activity"/>
    <property type="evidence" value="ECO:0007669"/>
    <property type="project" value="InterPro"/>
</dbReference>
<dbReference type="NCBIfam" id="TIGR00585">
    <property type="entry name" value="mutl"/>
    <property type="match status" value="1"/>
</dbReference>
<dbReference type="EMBL" id="CP089286">
    <property type="protein sequence ID" value="UTO55192.1"/>
    <property type="molecule type" value="Genomic_DNA"/>
</dbReference>
<feature type="domain" description="DNA mismatch repair protein S5" evidence="7">
    <location>
        <begin position="208"/>
        <end position="328"/>
    </location>
</feature>
<dbReference type="InterPro" id="IPR002099">
    <property type="entry name" value="MutL/Mlh/PMS"/>
</dbReference>
<organism evidence="8 10">
    <name type="scientific">Neoehrlichia mikurensis</name>
    <dbReference type="NCBI Taxonomy" id="89586"/>
    <lineage>
        <taxon>Bacteria</taxon>
        <taxon>Pseudomonadati</taxon>
        <taxon>Pseudomonadota</taxon>
        <taxon>Alphaproteobacteria</taxon>
        <taxon>Rickettsiales</taxon>
        <taxon>Anaplasmataceae</taxon>
        <taxon>Candidatus Neoehrlichia</taxon>
    </lineage>
</organism>
<dbReference type="Pfam" id="PF13589">
    <property type="entry name" value="HATPase_c_3"/>
    <property type="match status" value="1"/>
</dbReference>
<comment type="function">
    <text evidence="5">This protein is involved in the repair of mismatches in DNA. It is required for dam-dependent methyl-directed DNA mismatch repair. May act as a 'molecular matchmaker', a protein that promotes the formation of a stable complex between two or more DNA-binding proteins in an ATP-dependent manner without itself being part of a final effector complex.</text>
</comment>
<keyword evidence="4 5" id="KW-0234">DNA repair</keyword>
<keyword evidence="11" id="KW-1185">Reference proteome</keyword>
<dbReference type="InterPro" id="IPR038973">
    <property type="entry name" value="MutL/Mlh/Pms-like"/>
</dbReference>
<dbReference type="SMART" id="SM00853">
    <property type="entry name" value="MutL_C"/>
    <property type="match status" value="1"/>
</dbReference>
<evidence type="ECO:0000313" key="9">
    <source>
        <dbReference type="EMBL" id="UTO56112.1"/>
    </source>
</evidence>
<dbReference type="Pfam" id="PF01119">
    <property type="entry name" value="DNA_mis_repair"/>
    <property type="match status" value="1"/>
</dbReference>
<keyword evidence="8" id="KW-0540">Nuclease</keyword>
<dbReference type="EMBL" id="CP089285">
    <property type="protein sequence ID" value="UTO56112.1"/>
    <property type="molecule type" value="Genomic_DNA"/>
</dbReference>
<sequence>MSIVLLDTCTINRIAAGEVIEYPANVIKELLENSIDAQSTVINIKIDNGGRNLISVSDNGVGIPKQDIEMAFLCHATSKLVGGDLINIRSLGFRGEGLTSIAAVSKVKLISKYVKSDVAWSIVIAGGEKVQDLSPDVLSCGTNVEVRDLFFATPTRLKFLRTEQAETQHIIEIINKLAIINYHIAFSLYINDKLIFKYLKQNEMVDRLSEIKFFGTEFKSNALKVSLEESAIKLNGYASLPTFNKSRPNGIYTFVNNRPINDYLLMNAVKYAYSDFIVKDRYPVVVLYFDVPFDQVDVNVHPNKLEVRFQNKKLVYNIVVKALRDALSKNVYITLQDGNLLTYDVNDPFIYDNIEKICDEKKLQKLSLNSHVSQVEPGKSQGHCDVQLSSNSNLQSYELSDNTNNTSEIDSYALRNDDSIDVGKRENFSDTIRQSLCDTDLTGNVIKQSTFLYNKKRLTLQDDIIQDYPLGYAICQLYNKYIISSTKKYVIIVDQHAAHERLTYEYMKKVMNKDGIKRQLLIMPEIVELNNEYELELLLEHEEQLLQLGLLFKSIGSLAIVVREVPAIFGSFNIKALMIKIIDNIIEFGNTLFMDKKIKDICATIACYSSIRSGRKLHIEEMNSILRQMECTAYSGQCNHGRPTYIKLSLAMIDKLFERT</sequence>
<dbReference type="RefSeq" id="WP_218194231.1">
    <property type="nucleotide sequence ID" value="NZ_CP054597.1"/>
</dbReference>
<keyword evidence="8" id="KW-0378">Hydrolase</keyword>
<name>A0A9Q9BSA3_9RICK</name>
<dbReference type="InterPro" id="IPR014790">
    <property type="entry name" value="MutL_C"/>
</dbReference>
<dbReference type="GO" id="GO:0004519">
    <property type="term" value="F:endonuclease activity"/>
    <property type="evidence" value="ECO:0007669"/>
    <property type="project" value="UniProtKB-KW"/>
</dbReference>
<dbReference type="CDD" id="cd16926">
    <property type="entry name" value="HATPase_MutL-MLH-PMS-like"/>
    <property type="match status" value="1"/>
</dbReference>
<comment type="similarity">
    <text evidence="1 5">Belongs to the DNA mismatch repair MutL/HexB family.</text>
</comment>
<reference evidence="8" key="1">
    <citation type="journal article" date="2022" name="Microorganisms">
        <title>Assembly and Comparison of Ca. Neoehrlichia mikurensis Genomes.</title>
        <authorList>
            <person name="Azagi T."/>
            <person name="Dirks R.P."/>
            <person name="Yebra-Pimentel E.S."/>
            <person name="Schaap P.J."/>
            <person name="Koehorst J.J."/>
            <person name="Esser H.J."/>
            <person name="Sprong H."/>
        </authorList>
    </citation>
    <scope>NUCLEOTIDE SEQUENCE</scope>
    <source>
        <strain evidence="9">18-2804</strain>
        <strain evidence="8">18-2837</strain>
    </source>
</reference>
<keyword evidence="3 5" id="KW-0227">DNA damage</keyword>
<dbReference type="InterPro" id="IPR013507">
    <property type="entry name" value="DNA_mismatch_S5_2-like"/>
</dbReference>
<dbReference type="Pfam" id="PF08676">
    <property type="entry name" value="MutL_C"/>
    <property type="match status" value="1"/>
</dbReference>
<evidence type="ECO:0000313" key="10">
    <source>
        <dbReference type="Proteomes" id="UP001059822"/>
    </source>
</evidence>
<dbReference type="HAMAP" id="MF_00149">
    <property type="entry name" value="DNA_mis_repair"/>
    <property type="match status" value="1"/>
</dbReference>
<feature type="domain" description="MutL C-terminal dimerisation" evidence="6">
    <location>
        <begin position="473"/>
        <end position="617"/>
    </location>
</feature>
<dbReference type="Proteomes" id="UP001059985">
    <property type="component" value="Chromosome"/>
</dbReference>
<accession>A0A9Q9BSA3</accession>
<dbReference type="AlphaFoldDB" id="A0A9Q9BSA3"/>
<evidence type="ECO:0000256" key="3">
    <source>
        <dbReference type="ARBA" id="ARBA00022763"/>
    </source>
</evidence>
<dbReference type="GO" id="GO:0030983">
    <property type="term" value="F:mismatched DNA binding"/>
    <property type="evidence" value="ECO:0007669"/>
    <property type="project" value="InterPro"/>
</dbReference>
<evidence type="ECO:0000259" key="6">
    <source>
        <dbReference type="SMART" id="SM00853"/>
    </source>
</evidence>
<dbReference type="InterPro" id="IPR014762">
    <property type="entry name" value="DNA_mismatch_repair_CS"/>
</dbReference>
<dbReference type="SMART" id="SM01340">
    <property type="entry name" value="DNA_mis_repair"/>
    <property type="match status" value="1"/>
</dbReference>
<dbReference type="Proteomes" id="UP001059822">
    <property type="component" value="Chromosome"/>
</dbReference>
<dbReference type="GO" id="GO:0005524">
    <property type="term" value="F:ATP binding"/>
    <property type="evidence" value="ECO:0007669"/>
    <property type="project" value="InterPro"/>
</dbReference>